<proteinExistence type="predicted"/>
<reference evidence="3" key="2">
    <citation type="submission" date="2025-08" db="UniProtKB">
        <authorList>
            <consortium name="RefSeq"/>
        </authorList>
    </citation>
    <scope>IDENTIFICATION</scope>
    <source>
        <tissue evidence="3">Young leaves</tissue>
    </source>
</reference>
<dbReference type="AlphaFoldDB" id="A0A8B9A920"/>
<gene>
    <name evidence="3" type="primary">LOC120110692</name>
</gene>
<protein>
    <submittedName>
        <fullName evidence="3">Uncharacterized protein LOC120110692</fullName>
    </submittedName>
</protein>
<dbReference type="OrthoDB" id="784274at2759"/>
<keyword evidence="1" id="KW-0732">Signal</keyword>
<feature type="chain" id="PRO_5034042374" evidence="1">
    <location>
        <begin position="24"/>
        <end position="103"/>
    </location>
</feature>
<dbReference type="Proteomes" id="UP000228380">
    <property type="component" value="Chromosome 4"/>
</dbReference>
<sequence>MGFGLRNYFWVVALVIFLAVAAGVPAGAVTAPANASNGSFGMQWQAGEEEEWALDSETSRRILQSTTSISYKALRSGMPAGSARSGLSYRRGCQRIYGCKGGY</sequence>
<accession>A0A8B9A920</accession>
<evidence type="ECO:0000313" key="3">
    <source>
        <dbReference type="RefSeq" id="XP_038982212.1"/>
    </source>
</evidence>
<evidence type="ECO:0000313" key="2">
    <source>
        <dbReference type="Proteomes" id="UP000228380"/>
    </source>
</evidence>
<keyword evidence="2" id="KW-1185">Reference proteome</keyword>
<dbReference type="RefSeq" id="XP_038982212.1">
    <property type="nucleotide sequence ID" value="XM_039126284.1"/>
</dbReference>
<dbReference type="GeneID" id="120110692"/>
<evidence type="ECO:0000256" key="1">
    <source>
        <dbReference type="SAM" id="SignalP"/>
    </source>
</evidence>
<feature type="signal peptide" evidence="1">
    <location>
        <begin position="1"/>
        <end position="23"/>
    </location>
</feature>
<organism evidence="2 3">
    <name type="scientific">Phoenix dactylifera</name>
    <name type="common">Date palm</name>
    <dbReference type="NCBI Taxonomy" id="42345"/>
    <lineage>
        <taxon>Eukaryota</taxon>
        <taxon>Viridiplantae</taxon>
        <taxon>Streptophyta</taxon>
        <taxon>Embryophyta</taxon>
        <taxon>Tracheophyta</taxon>
        <taxon>Spermatophyta</taxon>
        <taxon>Magnoliopsida</taxon>
        <taxon>Liliopsida</taxon>
        <taxon>Arecaceae</taxon>
        <taxon>Coryphoideae</taxon>
        <taxon>Phoeniceae</taxon>
        <taxon>Phoenix</taxon>
    </lineage>
</organism>
<dbReference type="KEGG" id="pda:120110692"/>
<name>A0A8B9A920_PHODC</name>
<reference evidence="2" key="1">
    <citation type="journal article" date="2019" name="Nat. Commun.">
        <title>Genome-wide association mapping of date palm fruit traits.</title>
        <authorList>
            <person name="Hazzouri K.M."/>
            <person name="Gros-Balthazard M."/>
            <person name="Flowers J.M."/>
            <person name="Copetti D."/>
            <person name="Lemansour A."/>
            <person name="Lebrun M."/>
            <person name="Masmoudi K."/>
            <person name="Ferrand S."/>
            <person name="Dhar M.I."/>
            <person name="Fresquez Z.A."/>
            <person name="Rosas U."/>
            <person name="Zhang J."/>
            <person name="Talag J."/>
            <person name="Lee S."/>
            <person name="Kudrna D."/>
            <person name="Powell R.F."/>
            <person name="Leitch I.J."/>
            <person name="Krueger R.R."/>
            <person name="Wing R.A."/>
            <person name="Amiri K.M.A."/>
            <person name="Purugganan M.D."/>
        </authorList>
    </citation>
    <scope>NUCLEOTIDE SEQUENCE [LARGE SCALE GENOMIC DNA]</scope>
    <source>
        <strain evidence="2">cv. Khalas</strain>
    </source>
</reference>